<name>G4YK17_PHYSP</name>
<dbReference type="EMBL" id="JH159151">
    <property type="protein sequence ID" value="EGZ27522.1"/>
    <property type="molecule type" value="Genomic_DNA"/>
</dbReference>
<dbReference type="Proteomes" id="UP000002640">
    <property type="component" value="Unassembled WGS sequence"/>
</dbReference>
<organism evidence="2 3">
    <name type="scientific">Phytophthora sojae (strain P6497)</name>
    <name type="common">Soybean stem and root rot agent</name>
    <name type="synonym">Phytophthora megasperma f. sp. glycines</name>
    <dbReference type="NCBI Taxonomy" id="1094619"/>
    <lineage>
        <taxon>Eukaryota</taxon>
        <taxon>Sar</taxon>
        <taxon>Stramenopiles</taxon>
        <taxon>Oomycota</taxon>
        <taxon>Peronosporomycetes</taxon>
        <taxon>Peronosporales</taxon>
        <taxon>Peronosporaceae</taxon>
        <taxon>Phytophthora</taxon>
    </lineage>
</organism>
<sequence>FLLFWFIPQAFLVAAFTMCGMHHSHLSLRPSAIIHFTSDPASVVAPNKSLVARVKSDRIATK</sequence>
<accession>G4YK17</accession>
<dbReference type="KEGG" id="psoj:PHYSODRAFT_476290"/>
<dbReference type="AlphaFoldDB" id="G4YK17"/>
<feature type="signal peptide" evidence="1">
    <location>
        <begin position="1"/>
        <end position="15"/>
    </location>
</feature>
<keyword evidence="3" id="KW-1185">Reference proteome</keyword>
<proteinExistence type="predicted"/>
<evidence type="ECO:0000256" key="1">
    <source>
        <dbReference type="SAM" id="SignalP"/>
    </source>
</evidence>
<gene>
    <name evidence="2" type="ORF">PHYSODRAFT_476290</name>
</gene>
<protein>
    <submittedName>
        <fullName evidence="2">Uncharacterized protein</fullName>
    </submittedName>
</protein>
<reference evidence="2 3" key="1">
    <citation type="journal article" date="2006" name="Science">
        <title>Phytophthora genome sequences uncover evolutionary origins and mechanisms of pathogenesis.</title>
        <authorList>
            <person name="Tyler B.M."/>
            <person name="Tripathy S."/>
            <person name="Zhang X."/>
            <person name="Dehal P."/>
            <person name="Jiang R.H."/>
            <person name="Aerts A."/>
            <person name="Arredondo F.D."/>
            <person name="Baxter L."/>
            <person name="Bensasson D."/>
            <person name="Beynon J.L."/>
            <person name="Chapman J."/>
            <person name="Damasceno C.M."/>
            <person name="Dorrance A.E."/>
            <person name="Dou D."/>
            <person name="Dickerman A.W."/>
            <person name="Dubchak I.L."/>
            <person name="Garbelotto M."/>
            <person name="Gijzen M."/>
            <person name="Gordon S.G."/>
            <person name="Govers F."/>
            <person name="Grunwald N.J."/>
            <person name="Huang W."/>
            <person name="Ivors K.L."/>
            <person name="Jones R.W."/>
            <person name="Kamoun S."/>
            <person name="Krampis K."/>
            <person name="Lamour K.H."/>
            <person name="Lee M.K."/>
            <person name="McDonald W.H."/>
            <person name="Medina M."/>
            <person name="Meijer H.J."/>
            <person name="Nordberg E.K."/>
            <person name="Maclean D.J."/>
            <person name="Ospina-Giraldo M.D."/>
            <person name="Morris P.F."/>
            <person name="Phuntumart V."/>
            <person name="Putnam N.H."/>
            <person name="Rash S."/>
            <person name="Rose J.K."/>
            <person name="Sakihama Y."/>
            <person name="Salamov A.A."/>
            <person name="Savidor A."/>
            <person name="Scheuring C.F."/>
            <person name="Smith B.M."/>
            <person name="Sobral B.W."/>
            <person name="Terry A."/>
            <person name="Torto-Alalibo T.A."/>
            <person name="Win J."/>
            <person name="Xu Z."/>
            <person name="Zhang H."/>
            <person name="Grigoriev I.V."/>
            <person name="Rokhsar D.S."/>
            <person name="Boore J.L."/>
        </authorList>
    </citation>
    <scope>NUCLEOTIDE SEQUENCE [LARGE SCALE GENOMIC DNA]</scope>
    <source>
        <strain evidence="2 3">P6497</strain>
    </source>
</reference>
<dbReference type="InParanoid" id="G4YK17"/>
<feature type="non-terminal residue" evidence="2">
    <location>
        <position position="1"/>
    </location>
</feature>
<evidence type="ECO:0000313" key="2">
    <source>
        <dbReference type="EMBL" id="EGZ27522.1"/>
    </source>
</evidence>
<dbReference type="RefSeq" id="XP_009514797.1">
    <property type="nucleotide sequence ID" value="XM_009516502.1"/>
</dbReference>
<feature type="chain" id="PRO_5013311361" evidence="1">
    <location>
        <begin position="16"/>
        <end position="62"/>
    </location>
</feature>
<dbReference type="GeneID" id="20654721"/>
<evidence type="ECO:0000313" key="3">
    <source>
        <dbReference type="Proteomes" id="UP000002640"/>
    </source>
</evidence>
<keyword evidence="1" id="KW-0732">Signal</keyword>